<proteinExistence type="predicted"/>
<evidence type="ECO:0000313" key="2">
    <source>
        <dbReference type="EMBL" id="QNN66584.1"/>
    </source>
</evidence>
<dbReference type="Proteomes" id="UP000515971">
    <property type="component" value="Chromosome"/>
</dbReference>
<name>A0A7G9SFF9_9SPHN</name>
<organism evidence="2 3">
    <name type="scientific">Sphingomonas lutea</name>
    <dbReference type="NCBI Taxonomy" id="1045317"/>
    <lineage>
        <taxon>Bacteria</taxon>
        <taxon>Pseudomonadati</taxon>
        <taxon>Pseudomonadota</taxon>
        <taxon>Alphaproteobacteria</taxon>
        <taxon>Sphingomonadales</taxon>
        <taxon>Sphingomonadaceae</taxon>
        <taxon>Sphingomonas</taxon>
    </lineage>
</organism>
<reference evidence="2 3" key="1">
    <citation type="submission" date="2020-08" db="EMBL/GenBank/DDBJ databases">
        <title>Genome sequence of Sphingomonas lutea KCTC 23642T.</title>
        <authorList>
            <person name="Hyun D.-W."/>
            <person name="Bae J.-W."/>
        </authorList>
    </citation>
    <scope>NUCLEOTIDE SEQUENCE [LARGE SCALE GENOMIC DNA]</scope>
    <source>
        <strain evidence="2 3">KCTC 23642</strain>
    </source>
</reference>
<dbReference type="EMBL" id="CP060718">
    <property type="protein sequence ID" value="QNN66584.1"/>
    <property type="molecule type" value="Genomic_DNA"/>
</dbReference>
<gene>
    <name evidence="2" type="ORF">H9L13_07635</name>
</gene>
<evidence type="ECO:0000313" key="3">
    <source>
        <dbReference type="Proteomes" id="UP000515971"/>
    </source>
</evidence>
<dbReference type="Pfam" id="PF12277">
    <property type="entry name" value="DUF3618"/>
    <property type="match status" value="1"/>
</dbReference>
<accession>A0A7G9SFF9</accession>
<protein>
    <submittedName>
        <fullName evidence="2">DUF3618 domain-containing protein</fullName>
    </submittedName>
</protein>
<evidence type="ECO:0000256" key="1">
    <source>
        <dbReference type="SAM" id="MobiDB-lite"/>
    </source>
</evidence>
<dbReference type="InterPro" id="IPR022062">
    <property type="entry name" value="DUF3618"/>
</dbReference>
<feature type="region of interest" description="Disordered" evidence="1">
    <location>
        <begin position="90"/>
        <end position="122"/>
    </location>
</feature>
<dbReference type="KEGG" id="slut:H9L13_07635"/>
<keyword evidence="3" id="KW-1185">Reference proteome</keyword>
<dbReference type="RefSeq" id="WP_187537176.1">
    <property type="nucleotide sequence ID" value="NZ_BAABJT010000001.1"/>
</dbReference>
<dbReference type="AlphaFoldDB" id="A0A7G9SFF9"/>
<sequence>MKDTPAIAAARIEAERSRARLMGTATELQDRLSPKTLARGAWEGAKIKGADLAEEAVDAVRARPVAAGGLVAALTLFLAREPLINLAQKLAGGVSSKRAERKARNTTAKKNSKTPKDTENVP</sequence>